<accession>A0A3P1WWF4</accession>
<dbReference type="EMBL" id="RQYT01000003">
    <property type="protein sequence ID" value="RRD50889.1"/>
    <property type="molecule type" value="Genomic_DNA"/>
</dbReference>
<organism evidence="1 2">
    <name type="scientific">Arachnia propionica</name>
    <dbReference type="NCBI Taxonomy" id="1750"/>
    <lineage>
        <taxon>Bacteria</taxon>
        <taxon>Bacillati</taxon>
        <taxon>Actinomycetota</taxon>
        <taxon>Actinomycetes</taxon>
        <taxon>Propionibacteriales</taxon>
        <taxon>Propionibacteriaceae</taxon>
        <taxon>Arachnia</taxon>
    </lineage>
</organism>
<comment type="caution">
    <text evidence="1">The sequence shown here is derived from an EMBL/GenBank/DDBJ whole genome shotgun (WGS) entry which is preliminary data.</text>
</comment>
<dbReference type="RefSeq" id="WP_125226837.1">
    <property type="nucleotide sequence ID" value="NZ_RQYT01000003.1"/>
</dbReference>
<dbReference type="Proteomes" id="UP000280935">
    <property type="component" value="Unassembled WGS sequence"/>
</dbReference>
<name>A0A3P1WWF4_9ACTN</name>
<protein>
    <submittedName>
        <fullName evidence="1">Uncharacterized protein</fullName>
    </submittedName>
</protein>
<reference evidence="1 2" key="1">
    <citation type="submission" date="2018-11" db="EMBL/GenBank/DDBJ databases">
        <title>Genomes From Bacteria Associated with the Canine Oral Cavity: a Test Case for Automated Genome-Based Taxonomic Assignment.</title>
        <authorList>
            <person name="Coil D.A."/>
            <person name="Jospin G."/>
            <person name="Darling A.E."/>
            <person name="Wallis C."/>
            <person name="Davis I.J."/>
            <person name="Harris S."/>
            <person name="Eisen J.A."/>
            <person name="Holcombe L.J."/>
            <person name="O'Flynn C."/>
        </authorList>
    </citation>
    <scope>NUCLEOTIDE SEQUENCE [LARGE SCALE GENOMIC DNA]</scope>
    <source>
        <strain evidence="1 2">OH2822_COT-296</strain>
    </source>
</reference>
<proteinExistence type="predicted"/>
<dbReference type="AlphaFoldDB" id="A0A3P1WWF4"/>
<gene>
    <name evidence="1" type="ORF">EII35_02235</name>
</gene>
<sequence>MATELVLLSDVPITVDAQRRALQRAEGRGRILEFRGGEFTSLVGADGSHLLTVHAPKVIQLPDEAAAAVVSPPRSFALWTEMTVPFGVPENGYALAEALAAEVGGRIEKRK</sequence>
<evidence type="ECO:0000313" key="2">
    <source>
        <dbReference type="Proteomes" id="UP000280935"/>
    </source>
</evidence>
<dbReference type="OrthoDB" id="3729737at2"/>
<evidence type="ECO:0000313" key="1">
    <source>
        <dbReference type="EMBL" id="RRD50889.1"/>
    </source>
</evidence>